<dbReference type="Proteomes" id="UP001222325">
    <property type="component" value="Unassembled WGS sequence"/>
</dbReference>
<evidence type="ECO:0000256" key="6">
    <source>
        <dbReference type="ARBA" id="ARBA00023180"/>
    </source>
</evidence>
<name>A0AAD6XMQ9_9AGAR</name>
<evidence type="ECO:0000256" key="2">
    <source>
        <dbReference type="ARBA" id="ARBA00011245"/>
    </source>
</evidence>
<keyword evidence="19" id="KW-1185">Reference proteome</keyword>
<dbReference type="AlphaFoldDB" id="A0AAD6XMQ9"/>
<dbReference type="Gene3D" id="3.40.50.1240">
    <property type="entry name" value="Phosphoglycerate mutase-like"/>
    <property type="match status" value="1"/>
</dbReference>
<organism evidence="18 19">
    <name type="scientific">Mycena belliarum</name>
    <dbReference type="NCBI Taxonomy" id="1033014"/>
    <lineage>
        <taxon>Eukaryota</taxon>
        <taxon>Fungi</taxon>
        <taxon>Dikarya</taxon>
        <taxon>Basidiomycota</taxon>
        <taxon>Agaricomycotina</taxon>
        <taxon>Agaricomycetes</taxon>
        <taxon>Agaricomycetidae</taxon>
        <taxon>Agaricales</taxon>
        <taxon>Marasmiineae</taxon>
        <taxon>Mycenaceae</taxon>
        <taxon>Mycena</taxon>
    </lineage>
</organism>
<dbReference type="GO" id="GO:0016158">
    <property type="term" value="F:inositol hexakisphosphate 3-phosphatase activity"/>
    <property type="evidence" value="ECO:0007669"/>
    <property type="project" value="UniProtKB-EC"/>
</dbReference>
<dbReference type="PROSITE" id="PS00778">
    <property type="entry name" value="HIS_ACID_PHOSPHAT_2"/>
    <property type="match status" value="1"/>
</dbReference>
<dbReference type="PANTHER" id="PTHR20963:SF24">
    <property type="entry name" value="3-PHYTASE B"/>
    <property type="match status" value="1"/>
</dbReference>
<comment type="catalytic activity">
    <reaction evidence="11">
        <text>1D-myo-inositol 1,2,6-trisphosphate + H2O = 1D-myo-inositol 1,2-bisphosphate + phosphate</text>
        <dbReference type="Rhea" id="RHEA:77131"/>
        <dbReference type="ChEBI" id="CHEBI:15377"/>
        <dbReference type="ChEBI" id="CHEBI:43474"/>
        <dbReference type="ChEBI" id="CHEBI:195537"/>
        <dbReference type="ChEBI" id="CHEBI:195539"/>
    </reaction>
    <physiologicalReaction direction="left-to-right" evidence="11">
        <dbReference type="Rhea" id="RHEA:77132"/>
    </physiologicalReaction>
</comment>
<comment type="catalytic activity">
    <reaction evidence="13">
        <text>1D-myo-inositol hexakisphosphate + H2O = 1D-myo-inositol 1,2,4,5,6-pentakisphosphate + phosphate</text>
        <dbReference type="Rhea" id="RHEA:16989"/>
        <dbReference type="ChEBI" id="CHEBI:15377"/>
        <dbReference type="ChEBI" id="CHEBI:43474"/>
        <dbReference type="ChEBI" id="CHEBI:57798"/>
        <dbReference type="ChEBI" id="CHEBI:58130"/>
        <dbReference type="EC" id="3.1.3.8"/>
    </reaction>
    <physiologicalReaction direction="left-to-right" evidence="13">
        <dbReference type="Rhea" id="RHEA:16990"/>
    </physiologicalReaction>
</comment>
<dbReference type="GO" id="GO:0003993">
    <property type="term" value="F:acid phosphatase activity"/>
    <property type="evidence" value="ECO:0007669"/>
    <property type="project" value="TreeGrafter"/>
</dbReference>
<dbReference type="InterPro" id="IPR016274">
    <property type="entry name" value="Histidine_acid_Pase_euk"/>
</dbReference>
<accession>A0AAD6XMQ9</accession>
<evidence type="ECO:0000256" key="3">
    <source>
        <dbReference type="ARBA" id="ARBA00022525"/>
    </source>
</evidence>
<dbReference type="PANTHER" id="PTHR20963">
    <property type="entry name" value="MULTIPLE INOSITOL POLYPHOSPHATE PHOSPHATASE-RELATED"/>
    <property type="match status" value="1"/>
</dbReference>
<evidence type="ECO:0000256" key="7">
    <source>
        <dbReference type="ARBA" id="ARBA00041857"/>
    </source>
</evidence>
<dbReference type="SUPFAM" id="SSF53254">
    <property type="entry name" value="Phosphoglycerate mutase-like"/>
    <property type="match status" value="1"/>
</dbReference>
<dbReference type="EMBL" id="JARJCN010000024">
    <property type="protein sequence ID" value="KAJ7089316.1"/>
    <property type="molecule type" value="Genomic_DNA"/>
</dbReference>
<feature type="disulfide bond" evidence="17">
    <location>
        <begin position="212"/>
        <end position="475"/>
    </location>
</feature>
<keyword evidence="5 17" id="KW-1015">Disulfide bond</keyword>
<comment type="catalytic activity">
    <reaction evidence="10">
        <text>1D-myo-inositol 1,2-bisphosphate + H2O = 1D-myo-inositol 2-phosphate + phosphate</text>
        <dbReference type="Rhea" id="RHEA:77135"/>
        <dbReference type="ChEBI" id="CHEBI:15377"/>
        <dbReference type="ChEBI" id="CHEBI:43474"/>
        <dbReference type="ChEBI" id="CHEBI:84142"/>
        <dbReference type="ChEBI" id="CHEBI:195539"/>
    </reaction>
    <physiologicalReaction direction="left-to-right" evidence="10">
        <dbReference type="Rhea" id="RHEA:77136"/>
    </physiologicalReaction>
</comment>
<evidence type="ECO:0000313" key="18">
    <source>
        <dbReference type="EMBL" id="KAJ7089316.1"/>
    </source>
</evidence>
<comment type="caution">
    <text evidence="18">The sequence shown here is derived from an EMBL/GenBank/DDBJ whole genome shotgun (WGS) entry which is preliminary data.</text>
</comment>
<sequence>MIRTVGVIGAALSSVLHLTPWPLFTPAHDSFKLEKSWGVYSPFHAIEEYTPPPQACEISQVCPPRHSESSSGASDASATQVNILNRHGARLPSESQSEDILSGVRKLQSSKIYTDPRLSFLQTFVYSLGENLLVHLGAMQSFESGETAFGRYSSLVAEDDLPFVRASGMSRVVETAKNWTAGFSAASNEVFTPRLAVILNEEGNDTLQDNNCPNAASSHREMTQWLDVYGPPITARLNGWAPGSNLTNEDIHGLMMLCAFHTVASVPYGYTPESPLPFSPFCSLFTAAEFEAFEYSSDLDRYYSTGYGGHLGRVQGVGYVNELLARLTSSPVSDRTSTNTTLDADPATFPLNRTIYADFTHDSPLVAVFGALGLFPTPKLSTTRPEPDRVWRTSEIMSFSSRMVVEKLTCNHPVRLGGRDATDTYVRIMVNEVVQPLAFCGAQETGAWRGLCQFDAFLASQKYAQHNGEGDWEKCFL</sequence>
<evidence type="ECO:0000256" key="14">
    <source>
        <dbReference type="ARBA" id="ARBA00044106"/>
    </source>
</evidence>
<keyword evidence="4" id="KW-0378">Hydrolase</keyword>
<comment type="catalytic activity">
    <reaction evidence="12">
        <text>1D-myo-inositol 1,2,4,5,6-pentakisphosphate + H2O = 1D-myo-inositol 1,2,5,6-tetrakisphosphate + phosphate</text>
        <dbReference type="Rhea" id="RHEA:77115"/>
        <dbReference type="ChEBI" id="CHEBI:15377"/>
        <dbReference type="ChEBI" id="CHEBI:43474"/>
        <dbReference type="ChEBI" id="CHEBI:57798"/>
        <dbReference type="ChEBI" id="CHEBI:195535"/>
    </reaction>
    <physiologicalReaction direction="left-to-right" evidence="12">
        <dbReference type="Rhea" id="RHEA:77116"/>
    </physiologicalReaction>
</comment>
<comment type="subcellular location">
    <subcellularLocation>
        <location evidence="1">Secreted</location>
    </subcellularLocation>
</comment>
<dbReference type="PIRSF" id="PIRSF000894">
    <property type="entry name" value="Acid_phosphatase"/>
    <property type="match status" value="1"/>
</dbReference>
<dbReference type="InterPro" id="IPR000560">
    <property type="entry name" value="His_Pase_clade-2"/>
</dbReference>
<proteinExistence type="predicted"/>
<keyword evidence="3" id="KW-0964">Secreted</keyword>
<evidence type="ECO:0000256" key="17">
    <source>
        <dbReference type="PIRSR" id="PIRSR000894-2"/>
    </source>
</evidence>
<dbReference type="InterPro" id="IPR033379">
    <property type="entry name" value="Acid_Pase_AS"/>
</dbReference>
<dbReference type="GO" id="GO:0005576">
    <property type="term" value="C:extracellular region"/>
    <property type="evidence" value="ECO:0007669"/>
    <property type="project" value="UniProtKB-SubCell"/>
</dbReference>
<evidence type="ECO:0000256" key="8">
    <source>
        <dbReference type="ARBA" id="ARBA00042300"/>
    </source>
</evidence>
<dbReference type="CDD" id="cd07061">
    <property type="entry name" value="HP_HAP_like"/>
    <property type="match status" value="1"/>
</dbReference>
<protein>
    <recommendedName>
        <fullName evidence="14">Phytase A</fullName>
    </recommendedName>
    <alternativeName>
        <fullName evidence="15">Histidine acid phosphatase phyA</fullName>
    </alternativeName>
    <alternativeName>
        <fullName evidence="8">Myo-inositol hexakisphosphate phosphohydrolase A</fullName>
    </alternativeName>
    <alternativeName>
        <fullName evidence="7">Myo-inositol-hexaphosphate 3-phosphohydrolase A</fullName>
    </alternativeName>
</protein>
<evidence type="ECO:0000256" key="5">
    <source>
        <dbReference type="ARBA" id="ARBA00023157"/>
    </source>
</evidence>
<feature type="disulfide bond" evidence="17">
    <location>
        <begin position="258"/>
        <end position="282"/>
    </location>
</feature>
<feature type="active site" description="Nucleophile" evidence="16">
    <location>
        <position position="87"/>
    </location>
</feature>
<reference evidence="18" key="1">
    <citation type="submission" date="2023-03" db="EMBL/GenBank/DDBJ databases">
        <title>Massive genome expansion in bonnet fungi (Mycena s.s.) driven by repeated elements and novel gene families across ecological guilds.</title>
        <authorList>
            <consortium name="Lawrence Berkeley National Laboratory"/>
            <person name="Harder C.B."/>
            <person name="Miyauchi S."/>
            <person name="Viragh M."/>
            <person name="Kuo A."/>
            <person name="Thoen E."/>
            <person name="Andreopoulos B."/>
            <person name="Lu D."/>
            <person name="Skrede I."/>
            <person name="Drula E."/>
            <person name="Henrissat B."/>
            <person name="Morin E."/>
            <person name="Kohler A."/>
            <person name="Barry K."/>
            <person name="LaButti K."/>
            <person name="Morin E."/>
            <person name="Salamov A."/>
            <person name="Lipzen A."/>
            <person name="Mereny Z."/>
            <person name="Hegedus B."/>
            <person name="Baldrian P."/>
            <person name="Stursova M."/>
            <person name="Weitz H."/>
            <person name="Taylor A."/>
            <person name="Grigoriev I.V."/>
            <person name="Nagy L.G."/>
            <person name="Martin F."/>
            <person name="Kauserud H."/>
        </authorList>
    </citation>
    <scope>NUCLEOTIDE SEQUENCE</scope>
    <source>
        <strain evidence="18">CBHHK173m</strain>
    </source>
</reference>
<evidence type="ECO:0000256" key="16">
    <source>
        <dbReference type="PIRSR" id="PIRSR000894-1"/>
    </source>
</evidence>
<feature type="active site" description="Proton donor" evidence="16">
    <location>
        <position position="362"/>
    </location>
</feature>
<dbReference type="InterPro" id="IPR029033">
    <property type="entry name" value="His_PPase_superfam"/>
</dbReference>
<evidence type="ECO:0000313" key="19">
    <source>
        <dbReference type="Proteomes" id="UP001222325"/>
    </source>
</evidence>
<feature type="disulfide bond" evidence="17">
    <location>
        <begin position="440"/>
        <end position="452"/>
    </location>
</feature>
<evidence type="ECO:0000256" key="9">
    <source>
        <dbReference type="ARBA" id="ARBA00043670"/>
    </source>
</evidence>
<evidence type="ECO:0000256" key="11">
    <source>
        <dbReference type="ARBA" id="ARBA00043721"/>
    </source>
</evidence>
<evidence type="ECO:0000256" key="10">
    <source>
        <dbReference type="ARBA" id="ARBA00043675"/>
    </source>
</evidence>
<gene>
    <name evidence="18" type="ORF">B0H15DRAFT_282772</name>
</gene>
<evidence type="ECO:0000256" key="12">
    <source>
        <dbReference type="ARBA" id="ARBA00043748"/>
    </source>
</evidence>
<comment type="subunit">
    <text evidence="2">Monomer.</text>
</comment>
<evidence type="ECO:0000256" key="15">
    <source>
        <dbReference type="ARBA" id="ARBA00044262"/>
    </source>
</evidence>
<comment type="catalytic activity">
    <reaction evidence="9">
        <text>1D-myo-inositol 1,2,5,6-tetrakisphosphate + H2O = 1D-myo-inositol 1,2,6-trisphosphate + phosphate</text>
        <dbReference type="Rhea" id="RHEA:77119"/>
        <dbReference type="ChEBI" id="CHEBI:15377"/>
        <dbReference type="ChEBI" id="CHEBI:43474"/>
        <dbReference type="ChEBI" id="CHEBI:195535"/>
        <dbReference type="ChEBI" id="CHEBI:195537"/>
    </reaction>
    <physiologicalReaction direction="left-to-right" evidence="9">
        <dbReference type="Rhea" id="RHEA:77120"/>
    </physiologicalReaction>
</comment>
<evidence type="ECO:0000256" key="4">
    <source>
        <dbReference type="ARBA" id="ARBA00022801"/>
    </source>
</evidence>
<evidence type="ECO:0000256" key="1">
    <source>
        <dbReference type="ARBA" id="ARBA00004613"/>
    </source>
</evidence>
<dbReference type="Pfam" id="PF00328">
    <property type="entry name" value="His_Phos_2"/>
    <property type="match status" value="1"/>
</dbReference>
<keyword evidence="6" id="KW-0325">Glycoprotein</keyword>
<evidence type="ECO:0000256" key="13">
    <source>
        <dbReference type="ARBA" id="ARBA00043788"/>
    </source>
</evidence>